<protein>
    <recommendedName>
        <fullName evidence="4 10">Outer-membrane lipoprotein carrier protein</fullName>
    </recommendedName>
</protein>
<comment type="subcellular location">
    <subcellularLocation>
        <location evidence="1 10">Periplasm</location>
    </subcellularLocation>
</comment>
<dbReference type="PANTHER" id="PTHR35869">
    <property type="entry name" value="OUTER-MEMBRANE LIPOPROTEIN CARRIER PROTEIN"/>
    <property type="match status" value="1"/>
</dbReference>
<dbReference type="HAMAP" id="MF_00240">
    <property type="entry name" value="LolA"/>
    <property type="match status" value="1"/>
</dbReference>
<dbReference type="Gene3D" id="2.50.20.10">
    <property type="entry name" value="Lipoprotein localisation LolA/LolB/LppX"/>
    <property type="match status" value="1"/>
</dbReference>
<keyword evidence="5 10" id="KW-0813">Transport</keyword>
<dbReference type="PANTHER" id="PTHR35869:SF1">
    <property type="entry name" value="OUTER-MEMBRANE LIPOPROTEIN CARRIER PROTEIN"/>
    <property type="match status" value="1"/>
</dbReference>
<evidence type="ECO:0000256" key="3">
    <source>
        <dbReference type="ARBA" id="ARBA00011245"/>
    </source>
</evidence>
<dbReference type="STRING" id="1121013.GCA_000426365_00660"/>
<dbReference type="EMBL" id="AWXU01000095">
    <property type="protein sequence ID" value="KFN45317.1"/>
    <property type="molecule type" value="Genomic_DNA"/>
</dbReference>
<dbReference type="GO" id="GO:0042953">
    <property type="term" value="P:lipoprotein transport"/>
    <property type="evidence" value="ECO:0007669"/>
    <property type="project" value="InterPro"/>
</dbReference>
<dbReference type="CDD" id="cd16325">
    <property type="entry name" value="LolA"/>
    <property type="match status" value="1"/>
</dbReference>
<name>A0A091B178_9GAMM</name>
<dbReference type="Pfam" id="PF03548">
    <property type="entry name" value="LolA"/>
    <property type="match status" value="1"/>
</dbReference>
<reference evidence="11 12" key="1">
    <citation type="submission" date="2013-09" db="EMBL/GenBank/DDBJ databases">
        <title>Genome sequencing of Arenimonas composti.</title>
        <authorList>
            <person name="Chen F."/>
            <person name="Wang G."/>
        </authorList>
    </citation>
    <scope>NUCLEOTIDE SEQUENCE [LARGE SCALE GENOMIC DNA]</scope>
    <source>
        <strain evidence="11 12">TR7-09</strain>
    </source>
</reference>
<dbReference type="eggNOG" id="COG2834">
    <property type="taxonomic scope" value="Bacteria"/>
</dbReference>
<comment type="function">
    <text evidence="10">Participates in the translocation of lipoproteins from the inner membrane to the outer membrane. Only forms a complex with a lipoprotein if the residue after the N-terminal Cys is not an aspartate (The Asp acts as a targeting signal to indicate that the lipoprotein should stay in the inner membrane).</text>
</comment>
<dbReference type="GO" id="GO:0044874">
    <property type="term" value="P:lipoprotein localization to outer membrane"/>
    <property type="evidence" value="ECO:0007669"/>
    <property type="project" value="UniProtKB-UniRule"/>
</dbReference>
<dbReference type="SUPFAM" id="SSF89392">
    <property type="entry name" value="Prokaryotic lipoproteins and lipoprotein localization factors"/>
    <property type="match status" value="1"/>
</dbReference>
<feature type="chain" id="PRO_5008983025" description="Outer-membrane lipoprotein carrier protein" evidence="10">
    <location>
        <begin position="25"/>
        <end position="222"/>
    </location>
</feature>
<dbReference type="AlphaFoldDB" id="A0A091B178"/>
<dbReference type="InterPro" id="IPR029046">
    <property type="entry name" value="LolA/LolB/LppX"/>
</dbReference>
<gene>
    <name evidence="10" type="primary">lolA</name>
    <name evidence="11" type="ORF">P873_02525</name>
</gene>
<dbReference type="Proteomes" id="UP000029391">
    <property type="component" value="Unassembled WGS sequence"/>
</dbReference>
<evidence type="ECO:0000256" key="7">
    <source>
        <dbReference type="ARBA" id="ARBA00022764"/>
    </source>
</evidence>
<dbReference type="InterPro" id="IPR004564">
    <property type="entry name" value="OM_lipoprot_carrier_LolA-like"/>
</dbReference>
<proteinExistence type="inferred from homology"/>
<keyword evidence="12" id="KW-1185">Reference proteome</keyword>
<feature type="signal peptide" evidence="10">
    <location>
        <begin position="1"/>
        <end position="24"/>
    </location>
</feature>
<evidence type="ECO:0000256" key="5">
    <source>
        <dbReference type="ARBA" id="ARBA00022448"/>
    </source>
</evidence>
<dbReference type="GO" id="GO:0030288">
    <property type="term" value="C:outer membrane-bounded periplasmic space"/>
    <property type="evidence" value="ECO:0007669"/>
    <property type="project" value="TreeGrafter"/>
</dbReference>
<evidence type="ECO:0000313" key="12">
    <source>
        <dbReference type="Proteomes" id="UP000029391"/>
    </source>
</evidence>
<dbReference type="NCBIfam" id="TIGR00547">
    <property type="entry name" value="lolA"/>
    <property type="match status" value="1"/>
</dbReference>
<organism evidence="11 12">
    <name type="scientific">Arenimonas composti TR7-09 = DSM 18010</name>
    <dbReference type="NCBI Taxonomy" id="1121013"/>
    <lineage>
        <taxon>Bacteria</taxon>
        <taxon>Pseudomonadati</taxon>
        <taxon>Pseudomonadota</taxon>
        <taxon>Gammaproteobacteria</taxon>
        <taxon>Lysobacterales</taxon>
        <taxon>Lysobacteraceae</taxon>
        <taxon>Arenimonas</taxon>
    </lineage>
</organism>
<dbReference type="OrthoDB" id="9787361at2"/>
<evidence type="ECO:0000256" key="10">
    <source>
        <dbReference type="HAMAP-Rule" id="MF_00240"/>
    </source>
</evidence>
<evidence type="ECO:0000256" key="4">
    <source>
        <dbReference type="ARBA" id="ARBA00014035"/>
    </source>
</evidence>
<keyword evidence="7 10" id="KW-0574">Periplasm</keyword>
<evidence type="ECO:0000256" key="1">
    <source>
        <dbReference type="ARBA" id="ARBA00004418"/>
    </source>
</evidence>
<evidence type="ECO:0000313" key="11">
    <source>
        <dbReference type="EMBL" id="KFN45317.1"/>
    </source>
</evidence>
<evidence type="ECO:0000256" key="8">
    <source>
        <dbReference type="ARBA" id="ARBA00022927"/>
    </source>
</evidence>
<comment type="similarity">
    <text evidence="2 10">Belongs to the LolA family.</text>
</comment>
<comment type="subunit">
    <text evidence="3 10">Monomer.</text>
</comment>
<sequence length="222" mass="24604" precursor="true">MSTAMIRSTLLALLAAAFALPVQAQDARARLDAFTRGVQGLSASFEQQVHSPAGQLAEESSGTVQMQVPRQFRWEYLQPFPNLIVADGDHIWIHDPDLEQVTVRRQSLEEQNSPLAALIDPGELDRQFTVKEAGAADGLMWLELLPRKPDDAPFERARMGLDEAGLRRLELFDGLGQRTLMVFGTWQRNPRFAADVFRFDPPPGTDVVGDMAQPAEVLPLGD</sequence>
<evidence type="ECO:0000256" key="6">
    <source>
        <dbReference type="ARBA" id="ARBA00022729"/>
    </source>
</evidence>
<evidence type="ECO:0000256" key="2">
    <source>
        <dbReference type="ARBA" id="ARBA00007615"/>
    </source>
</evidence>
<keyword evidence="9 10" id="KW-0143">Chaperone</keyword>
<comment type="caution">
    <text evidence="11">The sequence shown here is derived from an EMBL/GenBank/DDBJ whole genome shotgun (WGS) entry which is preliminary data.</text>
</comment>
<accession>A0A091B178</accession>
<evidence type="ECO:0000256" key="9">
    <source>
        <dbReference type="ARBA" id="ARBA00023186"/>
    </source>
</evidence>
<keyword evidence="8 10" id="KW-0653">Protein transport</keyword>
<dbReference type="InterPro" id="IPR018323">
    <property type="entry name" value="OM_lipoprot_carrier_LolA_Pbac"/>
</dbReference>
<keyword evidence="6 10" id="KW-0732">Signal</keyword>